<dbReference type="InterPro" id="IPR011957">
    <property type="entry name" value="Benz_CoA_lig"/>
</dbReference>
<dbReference type="PANTHER" id="PTHR43352">
    <property type="entry name" value="ACETYL-COA SYNTHETASE"/>
    <property type="match status" value="1"/>
</dbReference>
<dbReference type="Pfam" id="PF00501">
    <property type="entry name" value="AMP-binding"/>
    <property type="match status" value="1"/>
</dbReference>
<dbReference type="PANTHER" id="PTHR43352:SF1">
    <property type="entry name" value="ANTHRANILATE--COA LIGASE"/>
    <property type="match status" value="1"/>
</dbReference>
<protein>
    <submittedName>
        <fullName evidence="2">4-hydroxybenzoate--CoA ligase</fullName>
    </submittedName>
</protein>
<evidence type="ECO:0000256" key="1">
    <source>
        <dbReference type="ARBA" id="ARBA00022598"/>
    </source>
</evidence>
<dbReference type="Pfam" id="PF13193">
    <property type="entry name" value="AMP-binding_C"/>
    <property type="match status" value="1"/>
</dbReference>
<dbReference type="GO" id="GO:0005524">
    <property type="term" value="F:ATP binding"/>
    <property type="evidence" value="ECO:0007669"/>
    <property type="project" value="InterPro"/>
</dbReference>
<dbReference type="Gene3D" id="3.40.50.12820">
    <property type="match status" value="1"/>
</dbReference>
<dbReference type="GO" id="GO:0044550">
    <property type="term" value="P:secondary metabolite biosynthetic process"/>
    <property type="evidence" value="ECO:0007669"/>
    <property type="project" value="TreeGrafter"/>
</dbReference>
<dbReference type="SUPFAM" id="SSF56801">
    <property type="entry name" value="Acetyl-CoA synthetase-like"/>
    <property type="match status" value="1"/>
</dbReference>
<dbReference type="Proteomes" id="UP000194137">
    <property type="component" value="Chromosome"/>
</dbReference>
<dbReference type="InterPro" id="IPR025110">
    <property type="entry name" value="AMP-bd_C"/>
</dbReference>
<dbReference type="InterPro" id="IPR045851">
    <property type="entry name" value="AMP-bd_C_sf"/>
</dbReference>
<dbReference type="CDD" id="cd05959">
    <property type="entry name" value="BCL_4HBCL"/>
    <property type="match status" value="1"/>
</dbReference>
<gene>
    <name evidence="2" type="ORF">CAK95_09625</name>
</gene>
<dbReference type="RefSeq" id="WP_086087720.1">
    <property type="nucleotide sequence ID" value="NZ_CP021112.1"/>
</dbReference>
<dbReference type="OrthoDB" id="9803968at2"/>
<dbReference type="KEGG" id="psin:CAK95_09625"/>
<proteinExistence type="predicted"/>
<dbReference type="Gene3D" id="2.30.38.10">
    <property type="entry name" value="Luciferase, Domain 3"/>
    <property type="match status" value="1"/>
</dbReference>
<dbReference type="EMBL" id="CP021112">
    <property type="protein sequence ID" value="ARP99311.1"/>
    <property type="molecule type" value="Genomic_DNA"/>
</dbReference>
<accession>A0A1W6ZPK9</accession>
<evidence type="ECO:0000313" key="2">
    <source>
        <dbReference type="EMBL" id="ARP99311.1"/>
    </source>
</evidence>
<dbReference type="GO" id="GO:0016405">
    <property type="term" value="F:CoA-ligase activity"/>
    <property type="evidence" value="ECO:0007669"/>
    <property type="project" value="InterPro"/>
</dbReference>
<organism evidence="2 3">
    <name type="scientific">Pseudorhodoplanes sinuspersici</name>
    <dbReference type="NCBI Taxonomy" id="1235591"/>
    <lineage>
        <taxon>Bacteria</taxon>
        <taxon>Pseudomonadati</taxon>
        <taxon>Pseudomonadota</taxon>
        <taxon>Alphaproteobacteria</taxon>
        <taxon>Hyphomicrobiales</taxon>
        <taxon>Pseudorhodoplanes</taxon>
    </lineage>
</organism>
<dbReference type="GO" id="GO:0016878">
    <property type="term" value="F:acid-thiol ligase activity"/>
    <property type="evidence" value="ECO:0007669"/>
    <property type="project" value="TreeGrafter"/>
</dbReference>
<dbReference type="Gene3D" id="3.40.50.980">
    <property type="match status" value="1"/>
</dbReference>
<keyword evidence="3" id="KW-1185">Reference proteome</keyword>
<reference evidence="2 3" key="1">
    <citation type="submission" date="2017-05" db="EMBL/GenBank/DDBJ databases">
        <title>Full genome sequence of Pseudorhodoplanes sinuspersici.</title>
        <authorList>
            <person name="Dastgheib S.M.M."/>
            <person name="Shavandi M."/>
            <person name="Tirandaz H."/>
        </authorList>
    </citation>
    <scope>NUCLEOTIDE SEQUENCE [LARGE SCALE GENOMIC DNA]</scope>
    <source>
        <strain evidence="2 3">RIPI110</strain>
    </source>
</reference>
<dbReference type="NCBIfam" id="TIGR02262">
    <property type="entry name" value="benz_CoA_lig"/>
    <property type="match status" value="1"/>
</dbReference>
<dbReference type="InterPro" id="IPR000873">
    <property type="entry name" value="AMP-dep_synth/lig_dom"/>
</dbReference>
<sequence length="548" mass="60033">MAQAAASLGRADHITHAAPEIPRVYNFAADILSSNLAAGRANKVAFIDSRGSWTYGQLADRAARFGAALRAKGVRREERILICMLDTIDWPTAFLGALKAGVVAIPVNTLMTEADYEFMLADSRVTMLVVSDALYPKFEKLIANRQNLAPDLKHVVVSGADAPSADAPSNDKLGHDSFEDLIASAEPEDYTAPTTRDDIAFWLYTSGSTGKPKGAVHVHASLKLTNELYAAPTLSLRESDVCYSVAKLFFAYGLGNALTFPMSVGATTVLLDERPTPDSVSALLRKHPVTVFYGVPTFYAAFLASQAALAPGDVKFRRCVSAGEALPEDVGIRWRDKYGCDIFDGIGSTEMLHIFLSNAPGAVKYGTTGKPVPGYELKLIDDHGQEVAPGEMGELLIRGPSSAIMYWNNREQSRRTFMGEWTRSGDKYVQDEDGYYVYCGRNDDMLKVSGLYVSPFEVEGALQTHVDVLECAVVAWLDADGLIKPKAFIVLKDHSKACDELARLLQDHVKAKLAPFKYPRWIEFRPDLPKTATGKIQRFRLRMEATTG</sequence>
<dbReference type="AlphaFoldDB" id="A0A1W6ZPK9"/>
<evidence type="ECO:0000313" key="3">
    <source>
        <dbReference type="Proteomes" id="UP000194137"/>
    </source>
</evidence>
<name>A0A1W6ZPK9_9HYPH</name>
<dbReference type="STRING" id="1235591.CAK95_09625"/>
<dbReference type="Gene3D" id="3.30.300.30">
    <property type="match status" value="1"/>
</dbReference>
<keyword evidence="1 2" id="KW-0436">Ligase</keyword>